<evidence type="ECO:0000313" key="3">
    <source>
        <dbReference type="Proteomes" id="UP000507470"/>
    </source>
</evidence>
<evidence type="ECO:0000313" key="2">
    <source>
        <dbReference type="EMBL" id="CAC5413496.1"/>
    </source>
</evidence>
<evidence type="ECO:0000256" key="1">
    <source>
        <dbReference type="SAM" id="MobiDB-lite"/>
    </source>
</evidence>
<dbReference type="OrthoDB" id="9992297at2759"/>
<dbReference type="EMBL" id="CACVKT020008141">
    <property type="protein sequence ID" value="CAC5413496.1"/>
    <property type="molecule type" value="Genomic_DNA"/>
</dbReference>
<organism evidence="2 3">
    <name type="scientific">Mytilus coruscus</name>
    <name type="common">Sea mussel</name>
    <dbReference type="NCBI Taxonomy" id="42192"/>
    <lineage>
        <taxon>Eukaryota</taxon>
        <taxon>Metazoa</taxon>
        <taxon>Spiralia</taxon>
        <taxon>Lophotrochozoa</taxon>
        <taxon>Mollusca</taxon>
        <taxon>Bivalvia</taxon>
        <taxon>Autobranchia</taxon>
        <taxon>Pteriomorphia</taxon>
        <taxon>Mytilida</taxon>
        <taxon>Mytiloidea</taxon>
        <taxon>Mytilidae</taxon>
        <taxon>Mytilinae</taxon>
        <taxon>Mytilus</taxon>
    </lineage>
</organism>
<keyword evidence="3" id="KW-1185">Reference proteome</keyword>
<proteinExistence type="predicted"/>
<gene>
    <name evidence="2" type="ORF">MCOR_46381</name>
</gene>
<name>A0A6J8E067_MYTCO</name>
<accession>A0A6J8E067</accession>
<dbReference type="Proteomes" id="UP000507470">
    <property type="component" value="Unassembled WGS sequence"/>
</dbReference>
<dbReference type="AlphaFoldDB" id="A0A6J8E067"/>
<sequence>MSTTTLPKISPISTPVPTKCPRTLSASLSTNSFGPYPPRELSTSMELVRIPQRINPLSPPPPKKRINMAWETVDQHWHNEARRIMMQQREHQRYHSAWSKPFYGQPAEKEQYRKHFRETLKQQMQDKDFQKNKFNREKTQESAMSIAYDNKCKKEDIDKYINKHLYLQQYRNQNKTFMEDHWETRKQNKFLEDRIDREKLRYNPINWSCSLK</sequence>
<reference evidence="2 3" key="1">
    <citation type="submission" date="2020-06" db="EMBL/GenBank/DDBJ databases">
        <authorList>
            <person name="Li R."/>
            <person name="Bekaert M."/>
        </authorList>
    </citation>
    <scope>NUCLEOTIDE SEQUENCE [LARGE SCALE GENOMIC DNA]</scope>
    <source>
        <strain evidence="3">wild</strain>
    </source>
</reference>
<protein>
    <submittedName>
        <fullName evidence="2">Uncharacterized protein</fullName>
    </submittedName>
</protein>
<feature type="compositionally biased region" description="Polar residues" evidence="1">
    <location>
        <begin position="1"/>
        <end position="16"/>
    </location>
</feature>
<feature type="region of interest" description="Disordered" evidence="1">
    <location>
        <begin position="1"/>
        <end position="21"/>
    </location>
</feature>